<organism evidence="3 4">
    <name type="scientific">Halovenus salina</name>
    <dbReference type="NCBI Taxonomy" id="1510225"/>
    <lineage>
        <taxon>Archaea</taxon>
        <taxon>Methanobacteriati</taxon>
        <taxon>Methanobacteriota</taxon>
        <taxon>Stenosarchaea group</taxon>
        <taxon>Halobacteria</taxon>
        <taxon>Halobacteriales</taxon>
        <taxon>Haloarculaceae</taxon>
        <taxon>Halovenus</taxon>
    </lineage>
</organism>
<feature type="transmembrane region" description="Helical" evidence="2">
    <location>
        <begin position="200"/>
        <end position="220"/>
    </location>
</feature>
<dbReference type="EMBL" id="JBHSZI010000001">
    <property type="protein sequence ID" value="MFC7057838.1"/>
    <property type="molecule type" value="Genomic_DNA"/>
</dbReference>
<evidence type="ECO:0000256" key="1">
    <source>
        <dbReference type="SAM" id="MobiDB-lite"/>
    </source>
</evidence>
<gene>
    <name evidence="3" type="ORF">ACFQQG_06215</name>
</gene>
<keyword evidence="2" id="KW-0472">Membrane</keyword>
<feature type="transmembrane region" description="Helical" evidence="2">
    <location>
        <begin position="82"/>
        <end position="104"/>
    </location>
</feature>
<evidence type="ECO:0000313" key="3">
    <source>
        <dbReference type="EMBL" id="MFC7057838.1"/>
    </source>
</evidence>
<name>A0ABD5VX46_9EURY</name>
<dbReference type="Pfam" id="PF19107">
    <property type="entry name" value="DUF5794"/>
    <property type="match status" value="1"/>
</dbReference>
<dbReference type="AlphaFoldDB" id="A0ABD5VX46"/>
<comment type="caution">
    <text evidence="3">The sequence shown here is derived from an EMBL/GenBank/DDBJ whole genome shotgun (WGS) entry which is preliminary data.</text>
</comment>
<dbReference type="InterPro" id="IPR043812">
    <property type="entry name" value="DUF5794"/>
</dbReference>
<keyword evidence="2" id="KW-0812">Transmembrane</keyword>
<sequence>MSNSQHPRALSVERWVSDSTRLLAVVLCLPLVDGVFVALVLGGALDSLVGILEVGLLVFGGSAMVAVVLAEMDGSPRRSVGTILAIGAVVIPVAGLQAALAPTIESAIDMAVFERFAALVILAVAAATASAKIAEYLPSPALIIGLGFLATVSPSEATLTIQADPTLVARAMAAASVGVGFGVALAATRPWLQEVVELDRFRFGSAVALGVLAVSIAGMLPSDAPVALLVLGMTALLAFDPARDASEQAEPAFDISPSEEEMADVAGTEPTPLSDGGGSPDSNAESTESTTGLRPGQDRPPWL</sequence>
<proteinExistence type="predicted"/>
<dbReference type="Proteomes" id="UP001596445">
    <property type="component" value="Unassembled WGS sequence"/>
</dbReference>
<accession>A0ABD5VX46</accession>
<feature type="compositionally biased region" description="Polar residues" evidence="1">
    <location>
        <begin position="280"/>
        <end position="292"/>
    </location>
</feature>
<feature type="transmembrane region" description="Helical" evidence="2">
    <location>
        <begin position="21"/>
        <end position="42"/>
    </location>
</feature>
<protein>
    <submittedName>
        <fullName evidence="3">DUF5794 domain-containing protein</fullName>
    </submittedName>
</protein>
<feature type="transmembrane region" description="Helical" evidence="2">
    <location>
        <begin position="116"/>
        <end position="134"/>
    </location>
</feature>
<dbReference type="RefSeq" id="WP_267163630.1">
    <property type="nucleotide sequence ID" value="NZ_CP112972.1"/>
</dbReference>
<feature type="transmembrane region" description="Helical" evidence="2">
    <location>
        <begin position="167"/>
        <end position="188"/>
    </location>
</feature>
<keyword evidence="4" id="KW-1185">Reference proteome</keyword>
<feature type="transmembrane region" description="Helical" evidence="2">
    <location>
        <begin position="48"/>
        <end position="70"/>
    </location>
</feature>
<feature type="region of interest" description="Disordered" evidence="1">
    <location>
        <begin position="248"/>
        <end position="303"/>
    </location>
</feature>
<evidence type="ECO:0000313" key="4">
    <source>
        <dbReference type="Proteomes" id="UP001596445"/>
    </source>
</evidence>
<evidence type="ECO:0000256" key="2">
    <source>
        <dbReference type="SAM" id="Phobius"/>
    </source>
</evidence>
<dbReference type="GeneID" id="76629767"/>
<feature type="transmembrane region" description="Helical" evidence="2">
    <location>
        <begin position="141"/>
        <end position="161"/>
    </location>
</feature>
<reference evidence="3 4" key="1">
    <citation type="journal article" date="2019" name="Int. J. Syst. Evol. Microbiol.">
        <title>The Global Catalogue of Microorganisms (GCM) 10K type strain sequencing project: providing services to taxonomists for standard genome sequencing and annotation.</title>
        <authorList>
            <consortium name="The Broad Institute Genomics Platform"/>
            <consortium name="The Broad Institute Genome Sequencing Center for Infectious Disease"/>
            <person name="Wu L."/>
            <person name="Ma J."/>
        </authorList>
    </citation>
    <scope>NUCLEOTIDE SEQUENCE [LARGE SCALE GENOMIC DNA]</scope>
    <source>
        <strain evidence="3 4">JCM 30072</strain>
    </source>
</reference>
<keyword evidence="2" id="KW-1133">Transmembrane helix</keyword>